<reference evidence="2 3" key="1">
    <citation type="submission" date="2018-05" db="EMBL/GenBank/DDBJ databases">
        <title>Genomic Encyclopedia of Type Strains, Phase IV (KMG-IV): sequencing the most valuable type-strain genomes for metagenomic binning, comparative biology and taxonomic classification.</title>
        <authorList>
            <person name="Goeker M."/>
        </authorList>
    </citation>
    <scope>NUCLEOTIDE SEQUENCE [LARGE SCALE GENOMIC DNA]</scope>
    <source>
        <strain evidence="2 3">DSM 19792</strain>
    </source>
</reference>
<sequence>MNKRAENLSETDLPGAAGQISVKPACTYLIGADGGGTGTRVVLSDISGKELARGSAGPSGLAHGRDKAWQAILLATQQAFAEANLDMPALADIGVGCGLAGVHNIHWAREFVALNPGFGAVCAETDAYTTLLGALDGKPGSIIALGTGSVGEVLLPGGQRREVGGWGFPVSDEASGAWLGMRAVNHLQRVLDGRADSNPFASAVLTHCGGDKDTVFAWLAQANQTRYAELAPLVIRFAPEVEVAREIMLEAGKEVAIMARALDPASELPIALCGGLAAPVAVYLPAELKARIQMPRADSATGALILIQQHLQAK</sequence>
<proteinExistence type="predicted"/>
<dbReference type="Proteomes" id="UP000247792">
    <property type="component" value="Unassembled WGS sequence"/>
</dbReference>
<keyword evidence="3" id="KW-1185">Reference proteome</keyword>
<name>A0A318IRM3_9BURK</name>
<evidence type="ECO:0000313" key="3">
    <source>
        <dbReference type="Proteomes" id="UP000247792"/>
    </source>
</evidence>
<comment type="caution">
    <text evidence="2">The sequence shown here is derived from an EMBL/GenBank/DDBJ whole genome shotgun (WGS) entry which is preliminary data.</text>
</comment>
<dbReference type="GO" id="GO:0016301">
    <property type="term" value="F:kinase activity"/>
    <property type="evidence" value="ECO:0007669"/>
    <property type="project" value="UniProtKB-KW"/>
</dbReference>
<dbReference type="Pfam" id="PF01869">
    <property type="entry name" value="BcrAD_BadFG"/>
    <property type="match status" value="1"/>
</dbReference>
<organism evidence="2 3">
    <name type="scientific">Undibacterium pigrum</name>
    <dbReference type="NCBI Taxonomy" id="401470"/>
    <lineage>
        <taxon>Bacteria</taxon>
        <taxon>Pseudomonadati</taxon>
        <taxon>Pseudomonadota</taxon>
        <taxon>Betaproteobacteria</taxon>
        <taxon>Burkholderiales</taxon>
        <taxon>Oxalobacteraceae</taxon>
        <taxon>Undibacterium</taxon>
    </lineage>
</organism>
<dbReference type="SUPFAM" id="SSF53067">
    <property type="entry name" value="Actin-like ATPase domain"/>
    <property type="match status" value="2"/>
</dbReference>
<gene>
    <name evidence="2" type="ORF">DFR42_11379</name>
</gene>
<keyword evidence="2" id="KW-0808">Transferase</keyword>
<dbReference type="InterPro" id="IPR043129">
    <property type="entry name" value="ATPase_NBD"/>
</dbReference>
<dbReference type="InterPro" id="IPR052519">
    <property type="entry name" value="Euk-type_GlcNAc_Kinase"/>
</dbReference>
<dbReference type="OrthoDB" id="9816014at2"/>
<dbReference type="InterPro" id="IPR002731">
    <property type="entry name" value="ATPase_BadF"/>
</dbReference>
<dbReference type="EMBL" id="QJKB01000013">
    <property type="protein sequence ID" value="PXX38005.1"/>
    <property type="molecule type" value="Genomic_DNA"/>
</dbReference>
<keyword evidence="2" id="KW-0418">Kinase</keyword>
<evidence type="ECO:0000259" key="1">
    <source>
        <dbReference type="Pfam" id="PF01869"/>
    </source>
</evidence>
<dbReference type="RefSeq" id="WP_110257803.1">
    <property type="nucleotide sequence ID" value="NZ_QJKB01000013.1"/>
</dbReference>
<dbReference type="Gene3D" id="3.30.420.40">
    <property type="match status" value="2"/>
</dbReference>
<dbReference type="AlphaFoldDB" id="A0A318IRM3"/>
<protein>
    <submittedName>
        <fullName evidence="2">Glucosamine kinase</fullName>
    </submittedName>
</protein>
<dbReference type="CDD" id="cd24082">
    <property type="entry name" value="ASKHA_NBD_GspK-like"/>
    <property type="match status" value="1"/>
</dbReference>
<dbReference type="PANTHER" id="PTHR43190">
    <property type="entry name" value="N-ACETYL-D-GLUCOSAMINE KINASE"/>
    <property type="match status" value="1"/>
</dbReference>
<feature type="domain" description="ATPase BadF/BadG/BcrA/BcrD type" evidence="1">
    <location>
        <begin position="30"/>
        <end position="284"/>
    </location>
</feature>
<evidence type="ECO:0000313" key="2">
    <source>
        <dbReference type="EMBL" id="PXX38005.1"/>
    </source>
</evidence>
<accession>A0A318IRM3</accession>
<dbReference type="PANTHER" id="PTHR43190:SF3">
    <property type="entry name" value="N-ACETYL-D-GLUCOSAMINE KINASE"/>
    <property type="match status" value="1"/>
</dbReference>